<feature type="region of interest" description="Disordered" evidence="1">
    <location>
        <begin position="1"/>
        <end position="103"/>
    </location>
</feature>
<name>A0A8D8CP76_CULPI</name>
<organism evidence="2">
    <name type="scientific">Culex pipiens</name>
    <name type="common">House mosquito</name>
    <dbReference type="NCBI Taxonomy" id="7175"/>
    <lineage>
        <taxon>Eukaryota</taxon>
        <taxon>Metazoa</taxon>
        <taxon>Ecdysozoa</taxon>
        <taxon>Arthropoda</taxon>
        <taxon>Hexapoda</taxon>
        <taxon>Insecta</taxon>
        <taxon>Pterygota</taxon>
        <taxon>Neoptera</taxon>
        <taxon>Endopterygota</taxon>
        <taxon>Diptera</taxon>
        <taxon>Nematocera</taxon>
        <taxon>Culicoidea</taxon>
        <taxon>Culicidae</taxon>
        <taxon>Culicinae</taxon>
        <taxon>Culicini</taxon>
        <taxon>Culex</taxon>
        <taxon>Culex</taxon>
    </lineage>
</organism>
<evidence type="ECO:0000313" key="2">
    <source>
        <dbReference type="EMBL" id="CAG6494875.1"/>
    </source>
</evidence>
<dbReference type="AlphaFoldDB" id="A0A8D8CP76"/>
<protein>
    <submittedName>
        <fullName evidence="2">(northern house mosquito) hypothetical protein</fullName>
    </submittedName>
</protein>
<dbReference type="EMBL" id="HBUE01126206">
    <property type="protein sequence ID" value="CAG6494875.1"/>
    <property type="molecule type" value="Transcribed_RNA"/>
</dbReference>
<proteinExistence type="predicted"/>
<dbReference type="EMBL" id="HBUE01126207">
    <property type="protein sequence ID" value="CAG6494876.1"/>
    <property type="molecule type" value="Transcribed_RNA"/>
</dbReference>
<feature type="compositionally biased region" description="Basic residues" evidence="1">
    <location>
        <begin position="83"/>
        <end position="103"/>
    </location>
</feature>
<accession>A0A8D8CP76</accession>
<evidence type="ECO:0000256" key="1">
    <source>
        <dbReference type="SAM" id="MobiDB-lite"/>
    </source>
</evidence>
<sequence length="103" mass="11296">MFPIISSLSAGATSGDRVPGGMSGRSPADRGRGRNHCPRQQHRPGRLLSVQLRNGQRNPRPGAGHAEALQQPRGDVRRDRGVRLRLVHGPRRNGHHAQLPGRR</sequence>
<reference evidence="2" key="1">
    <citation type="submission" date="2021-05" db="EMBL/GenBank/DDBJ databases">
        <authorList>
            <person name="Alioto T."/>
            <person name="Alioto T."/>
            <person name="Gomez Garrido J."/>
        </authorList>
    </citation>
    <scope>NUCLEOTIDE SEQUENCE</scope>
</reference>
<feature type="compositionally biased region" description="Basic residues" evidence="1">
    <location>
        <begin position="33"/>
        <end position="45"/>
    </location>
</feature>
<feature type="compositionally biased region" description="Polar residues" evidence="1">
    <location>
        <begin position="1"/>
        <end position="12"/>
    </location>
</feature>